<sequence length="138" mass="14110">MPFAWLFRSPSLAETNASLRDGEEPVRGLVVSAHIGIRMLRLGFAVVLVWAIAAGTLRAVQVAATGWPFGRNDFVGQVLLFLGGVPFFAAGAFAAVAALIVASGLVGALFGFLFALPRLDARSAAAAAAQDQAGAAAA</sequence>
<name>A0A9X9X4Z6_9PROT</name>
<feature type="non-terminal residue" evidence="2">
    <location>
        <position position="138"/>
    </location>
</feature>
<keyword evidence="1" id="KW-0472">Membrane</keyword>
<evidence type="ECO:0000313" key="3">
    <source>
        <dbReference type="Proteomes" id="UP001138751"/>
    </source>
</evidence>
<comment type="caution">
    <text evidence="2">The sequence shown here is derived from an EMBL/GenBank/DDBJ whole genome shotgun (WGS) entry which is preliminary data.</text>
</comment>
<keyword evidence="3" id="KW-1185">Reference proteome</keyword>
<gene>
    <name evidence="2" type="ORF">GXW76_25135</name>
</gene>
<feature type="transmembrane region" description="Helical" evidence="1">
    <location>
        <begin position="42"/>
        <end position="67"/>
    </location>
</feature>
<dbReference type="RefSeq" id="WP_211864878.1">
    <property type="nucleotide sequence ID" value="NZ_JAAEDM010000171.1"/>
</dbReference>
<keyword evidence="1" id="KW-0812">Transmembrane</keyword>
<dbReference type="EMBL" id="JAAEDM010000171">
    <property type="protein sequence ID" value="MBR0674475.1"/>
    <property type="molecule type" value="Genomic_DNA"/>
</dbReference>
<proteinExistence type="predicted"/>
<dbReference type="AlphaFoldDB" id="A0A9X9X4Z6"/>
<protein>
    <submittedName>
        <fullName evidence="2">Uncharacterized protein</fullName>
    </submittedName>
</protein>
<dbReference type="Proteomes" id="UP001138751">
    <property type="component" value="Unassembled WGS sequence"/>
</dbReference>
<reference evidence="2" key="2">
    <citation type="journal article" date="2021" name="Syst. Appl. Microbiol.">
        <title>Roseomonas hellenica sp. nov., isolated from roots of wild-growing Alkanna tinctoria.</title>
        <authorList>
            <person name="Rat A."/>
            <person name="Naranjo H.D."/>
            <person name="Lebbe L."/>
            <person name="Cnockaert M."/>
            <person name="Krigas N."/>
            <person name="Grigoriadou K."/>
            <person name="Maloupa E."/>
            <person name="Willems A."/>
        </authorList>
    </citation>
    <scope>NUCLEOTIDE SEQUENCE</scope>
    <source>
        <strain evidence="2">LMG 31231</strain>
    </source>
</reference>
<accession>A0A9X9X4Z6</accession>
<evidence type="ECO:0000256" key="1">
    <source>
        <dbReference type="SAM" id="Phobius"/>
    </source>
</evidence>
<evidence type="ECO:0000313" key="2">
    <source>
        <dbReference type="EMBL" id="MBR0674475.1"/>
    </source>
</evidence>
<organism evidence="2 3">
    <name type="scientific">Neoroseomonas soli</name>
    <dbReference type="NCBI Taxonomy" id="1081025"/>
    <lineage>
        <taxon>Bacteria</taxon>
        <taxon>Pseudomonadati</taxon>
        <taxon>Pseudomonadota</taxon>
        <taxon>Alphaproteobacteria</taxon>
        <taxon>Acetobacterales</taxon>
        <taxon>Acetobacteraceae</taxon>
        <taxon>Neoroseomonas</taxon>
    </lineage>
</organism>
<reference evidence="2" key="1">
    <citation type="submission" date="2020-01" db="EMBL/GenBank/DDBJ databases">
        <authorList>
            <person name="Rat A."/>
        </authorList>
    </citation>
    <scope>NUCLEOTIDE SEQUENCE</scope>
    <source>
        <strain evidence="2">LMG 31231</strain>
    </source>
</reference>
<feature type="transmembrane region" description="Helical" evidence="1">
    <location>
        <begin position="87"/>
        <end position="116"/>
    </location>
</feature>
<keyword evidence="1" id="KW-1133">Transmembrane helix</keyword>